<keyword evidence="1" id="KW-0472">Membrane</keyword>
<organism evidence="2 3">
    <name type="scientific">Rotaria magnacalcarata</name>
    <dbReference type="NCBI Taxonomy" id="392030"/>
    <lineage>
        <taxon>Eukaryota</taxon>
        <taxon>Metazoa</taxon>
        <taxon>Spiralia</taxon>
        <taxon>Gnathifera</taxon>
        <taxon>Rotifera</taxon>
        <taxon>Eurotatoria</taxon>
        <taxon>Bdelloidea</taxon>
        <taxon>Philodinida</taxon>
        <taxon>Philodinidae</taxon>
        <taxon>Rotaria</taxon>
    </lineage>
</organism>
<name>A0A8S3JDH1_9BILA</name>
<evidence type="ECO:0000313" key="2">
    <source>
        <dbReference type="EMBL" id="CAF5216849.1"/>
    </source>
</evidence>
<proteinExistence type="predicted"/>
<protein>
    <submittedName>
        <fullName evidence="2">Uncharacterized protein</fullName>
    </submittedName>
</protein>
<dbReference type="Proteomes" id="UP000681720">
    <property type="component" value="Unassembled WGS sequence"/>
</dbReference>
<keyword evidence="1" id="KW-0812">Transmembrane</keyword>
<accession>A0A8S3JDH1</accession>
<dbReference type="AlphaFoldDB" id="A0A8S3JDH1"/>
<feature type="transmembrane region" description="Helical" evidence="1">
    <location>
        <begin position="29"/>
        <end position="47"/>
    </location>
</feature>
<comment type="caution">
    <text evidence="2">The sequence shown here is derived from an EMBL/GenBank/DDBJ whole genome shotgun (WGS) entry which is preliminary data.</text>
</comment>
<keyword evidence="1" id="KW-1133">Transmembrane helix</keyword>
<feature type="non-terminal residue" evidence="2">
    <location>
        <position position="48"/>
    </location>
</feature>
<sequence length="48" mass="5717">MDKIIISEDRYGRKLNRFEDDDLIDRLNSRYTVMALVMCIFIITGKAY</sequence>
<evidence type="ECO:0000313" key="3">
    <source>
        <dbReference type="Proteomes" id="UP000681720"/>
    </source>
</evidence>
<gene>
    <name evidence="2" type="ORF">GIL414_LOCUS82104</name>
</gene>
<evidence type="ECO:0000256" key="1">
    <source>
        <dbReference type="SAM" id="Phobius"/>
    </source>
</evidence>
<reference evidence="2" key="1">
    <citation type="submission" date="2021-02" db="EMBL/GenBank/DDBJ databases">
        <authorList>
            <person name="Nowell W R."/>
        </authorList>
    </citation>
    <scope>NUCLEOTIDE SEQUENCE</scope>
</reference>
<dbReference type="EMBL" id="CAJOBJ010359207">
    <property type="protein sequence ID" value="CAF5216849.1"/>
    <property type="molecule type" value="Genomic_DNA"/>
</dbReference>